<dbReference type="AlphaFoldDB" id="A0AAJ5WBE0"/>
<protein>
    <recommendedName>
        <fullName evidence="3">Nucleotide-diphospho-sugar transferase domain-containing protein</fullName>
    </recommendedName>
</protein>
<name>A0AAJ5WBE0_9SPHI</name>
<dbReference type="EMBL" id="CP119313">
    <property type="protein sequence ID" value="WEK21215.1"/>
    <property type="molecule type" value="Genomic_DNA"/>
</dbReference>
<organism evidence="1 2">
    <name type="scientific">Candidatus Pedobacter colombiensis</name>
    <dbReference type="NCBI Taxonomy" id="3121371"/>
    <lineage>
        <taxon>Bacteria</taxon>
        <taxon>Pseudomonadati</taxon>
        <taxon>Bacteroidota</taxon>
        <taxon>Sphingobacteriia</taxon>
        <taxon>Sphingobacteriales</taxon>
        <taxon>Sphingobacteriaceae</taxon>
        <taxon>Pedobacter</taxon>
    </lineage>
</organism>
<dbReference type="InterPro" id="IPR029044">
    <property type="entry name" value="Nucleotide-diphossugar_trans"/>
</dbReference>
<gene>
    <name evidence="1" type="ORF">P0Y49_08680</name>
</gene>
<evidence type="ECO:0000313" key="1">
    <source>
        <dbReference type="EMBL" id="WEK21215.1"/>
    </source>
</evidence>
<evidence type="ECO:0000313" key="2">
    <source>
        <dbReference type="Proteomes" id="UP001214530"/>
    </source>
</evidence>
<dbReference type="Proteomes" id="UP001214530">
    <property type="component" value="Chromosome"/>
</dbReference>
<evidence type="ECO:0008006" key="3">
    <source>
        <dbReference type="Google" id="ProtNLM"/>
    </source>
</evidence>
<sequence length="301" mass="35761">METRKKGIRVLIYTDSTRFFHLYLKKFEIEYIVLTTEMLEEMSGEARYIHRRKVNVIDLTFQRFPDEDLLFVDSDTFFIHEIDGLLTGFCTGKSFMHKREYNFEEGLSFFNSFNQGHYPQAFINYISDRSFMIGGVLEKFNKYDYSWNSGVLGLTRDFASYMPEVYELTDAFYANSQWFVSEQLAFSLILQKRTEIRPAEKFILHYWGSRQKKLMDKLINNLFDSKSVVELNDLSFLRSMTKKWKKKIEIDLVLEQAVISFSKGYMVNGIKKSLQVLLYFPSDYSVYKELFLTIHKNKIKV</sequence>
<accession>A0AAJ5WBE0</accession>
<proteinExistence type="predicted"/>
<reference evidence="1" key="1">
    <citation type="submission" date="2023-03" db="EMBL/GenBank/DDBJ databases">
        <title>Andean soil-derived lignocellulolytic bacterial consortium as a source of novel taxa and putative plastic-active enzymes.</title>
        <authorList>
            <person name="Diaz-Garcia L."/>
            <person name="Chuvochina M."/>
            <person name="Feuerriegel G."/>
            <person name="Bunk B."/>
            <person name="Sproer C."/>
            <person name="Streit W.R."/>
            <person name="Rodriguez L.M."/>
            <person name="Overmann J."/>
            <person name="Jimenez D.J."/>
        </authorList>
    </citation>
    <scope>NUCLEOTIDE SEQUENCE</scope>
    <source>
        <strain evidence="1">MAG 3858</strain>
    </source>
</reference>
<dbReference type="SUPFAM" id="SSF53448">
    <property type="entry name" value="Nucleotide-diphospho-sugar transferases"/>
    <property type="match status" value="1"/>
</dbReference>